<dbReference type="PANTHER" id="PTHR42878:SF15">
    <property type="entry name" value="BACTERIOPHYTOCHROME"/>
    <property type="match status" value="1"/>
</dbReference>
<organism evidence="11 12">
    <name type="scientific">Hydrogenophaga luteola</name>
    <dbReference type="NCBI Taxonomy" id="1591122"/>
    <lineage>
        <taxon>Bacteria</taxon>
        <taxon>Pseudomonadati</taxon>
        <taxon>Pseudomonadota</taxon>
        <taxon>Betaproteobacteria</taxon>
        <taxon>Burkholderiales</taxon>
        <taxon>Comamonadaceae</taxon>
        <taxon>Hydrogenophaga</taxon>
    </lineage>
</organism>
<evidence type="ECO:0000256" key="6">
    <source>
        <dbReference type="ARBA" id="ARBA00023136"/>
    </source>
</evidence>
<dbReference type="SUPFAM" id="SSF55781">
    <property type="entry name" value="GAF domain-like"/>
    <property type="match status" value="1"/>
</dbReference>
<feature type="domain" description="Histidine kinase" evidence="9">
    <location>
        <begin position="623"/>
        <end position="839"/>
    </location>
</feature>
<keyword evidence="5" id="KW-0418">Kinase</keyword>
<feature type="transmembrane region" description="Helical" evidence="8">
    <location>
        <begin position="65"/>
        <end position="85"/>
    </location>
</feature>
<dbReference type="PROSITE" id="PS50109">
    <property type="entry name" value="HIS_KIN"/>
    <property type="match status" value="1"/>
</dbReference>
<dbReference type="SMART" id="SM00387">
    <property type="entry name" value="HATPase_c"/>
    <property type="match status" value="1"/>
</dbReference>
<dbReference type="CDD" id="cd00130">
    <property type="entry name" value="PAS"/>
    <property type="match status" value="1"/>
</dbReference>
<dbReference type="SMART" id="SM00065">
    <property type="entry name" value="GAF"/>
    <property type="match status" value="1"/>
</dbReference>
<dbReference type="RefSeq" id="WP_382172603.1">
    <property type="nucleotide sequence ID" value="NZ_JBHRXX010000002.1"/>
</dbReference>
<proteinExistence type="predicted"/>
<dbReference type="InterPro" id="IPR005467">
    <property type="entry name" value="His_kinase_dom"/>
</dbReference>
<keyword evidence="3" id="KW-0597">Phosphoprotein</keyword>
<dbReference type="SUPFAM" id="SSF55785">
    <property type="entry name" value="PYP-like sensor domain (PAS domain)"/>
    <property type="match status" value="2"/>
</dbReference>
<feature type="coiled-coil region" evidence="7">
    <location>
        <begin position="576"/>
        <end position="616"/>
    </location>
</feature>
<evidence type="ECO:0000256" key="1">
    <source>
        <dbReference type="ARBA" id="ARBA00000085"/>
    </source>
</evidence>
<dbReference type="CDD" id="cd00082">
    <property type="entry name" value="HisKA"/>
    <property type="match status" value="1"/>
</dbReference>
<dbReference type="InterPro" id="IPR003018">
    <property type="entry name" value="GAF"/>
</dbReference>
<evidence type="ECO:0000256" key="7">
    <source>
        <dbReference type="SAM" id="Coils"/>
    </source>
</evidence>
<dbReference type="InterPro" id="IPR036890">
    <property type="entry name" value="HATPase_C_sf"/>
</dbReference>
<evidence type="ECO:0000256" key="5">
    <source>
        <dbReference type="ARBA" id="ARBA00022777"/>
    </source>
</evidence>
<dbReference type="Proteomes" id="UP001595729">
    <property type="component" value="Unassembled WGS sequence"/>
</dbReference>
<evidence type="ECO:0000313" key="11">
    <source>
        <dbReference type="EMBL" id="MFC3683445.1"/>
    </source>
</evidence>
<dbReference type="Gene3D" id="3.30.450.40">
    <property type="match status" value="1"/>
</dbReference>
<dbReference type="InterPro" id="IPR004358">
    <property type="entry name" value="Sig_transdc_His_kin-like_C"/>
</dbReference>
<evidence type="ECO:0000256" key="4">
    <source>
        <dbReference type="ARBA" id="ARBA00022679"/>
    </source>
</evidence>
<dbReference type="NCBIfam" id="TIGR00229">
    <property type="entry name" value="sensory_box"/>
    <property type="match status" value="1"/>
</dbReference>
<accession>A0ABV7W170</accession>
<dbReference type="SUPFAM" id="SSF47384">
    <property type="entry name" value="Homodimeric domain of signal transducing histidine kinase"/>
    <property type="match status" value="1"/>
</dbReference>
<comment type="catalytic activity">
    <reaction evidence="1">
        <text>ATP + protein L-histidine = ADP + protein N-phospho-L-histidine.</text>
        <dbReference type="EC" id="2.7.13.3"/>
    </reaction>
</comment>
<dbReference type="Gene3D" id="3.30.450.20">
    <property type="entry name" value="PAS domain"/>
    <property type="match status" value="2"/>
</dbReference>
<name>A0ABV7W170_9BURK</name>
<dbReference type="InterPro" id="IPR003594">
    <property type="entry name" value="HATPase_dom"/>
</dbReference>
<feature type="transmembrane region" description="Helical" evidence="8">
    <location>
        <begin position="143"/>
        <end position="162"/>
    </location>
</feature>
<gene>
    <name evidence="11" type="ORF">ACFOPI_07555</name>
</gene>
<dbReference type="InterPro" id="IPR029016">
    <property type="entry name" value="GAF-like_dom_sf"/>
</dbReference>
<keyword evidence="7" id="KW-0175">Coiled coil</keyword>
<dbReference type="PRINTS" id="PR00344">
    <property type="entry name" value="BCTRLSENSOR"/>
</dbReference>
<evidence type="ECO:0000256" key="2">
    <source>
        <dbReference type="ARBA" id="ARBA00012438"/>
    </source>
</evidence>
<protein>
    <recommendedName>
        <fullName evidence="2">histidine kinase</fullName>
        <ecNumber evidence="2">2.7.13.3</ecNumber>
    </recommendedName>
</protein>
<dbReference type="SUPFAM" id="SSF55874">
    <property type="entry name" value="ATPase domain of HSP90 chaperone/DNA topoisomerase II/histidine kinase"/>
    <property type="match status" value="1"/>
</dbReference>
<reference evidence="12" key="1">
    <citation type="journal article" date="2019" name="Int. J. Syst. Evol. Microbiol.">
        <title>The Global Catalogue of Microorganisms (GCM) 10K type strain sequencing project: providing services to taxonomists for standard genome sequencing and annotation.</title>
        <authorList>
            <consortium name="The Broad Institute Genomics Platform"/>
            <consortium name="The Broad Institute Genome Sequencing Center for Infectious Disease"/>
            <person name="Wu L."/>
            <person name="Ma J."/>
        </authorList>
    </citation>
    <scope>NUCLEOTIDE SEQUENCE [LARGE SCALE GENOMIC DNA]</scope>
    <source>
        <strain evidence="12">KCTC 42501</strain>
    </source>
</reference>
<feature type="transmembrane region" description="Helical" evidence="8">
    <location>
        <begin position="41"/>
        <end position="58"/>
    </location>
</feature>
<dbReference type="InterPro" id="IPR036097">
    <property type="entry name" value="HisK_dim/P_sf"/>
</dbReference>
<evidence type="ECO:0000259" key="9">
    <source>
        <dbReference type="PROSITE" id="PS50109"/>
    </source>
</evidence>
<feature type="domain" description="PAS" evidence="10">
    <location>
        <begin position="192"/>
        <end position="257"/>
    </location>
</feature>
<dbReference type="InterPro" id="IPR050351">
    <property type="entry name" value="BphY/WalK/GraS-like"/>
</dbReference>
<dbReference type="SMART" id="SM00091">
    <property type="entry name" value="PAS"/>
    <property type="match status" value="1"/>
</dbReference>
<keyword evidence="12" id="KW-1185">Reference proteome</keyword>
<evidence type="ECO:0000256" key="3">
    <source>
        <dbReference type="ARBA" id="ARBA00022553"/>
    </source>
</evidence>
<dbReference type="EMBL" id="JBHRXX010000002">
    <property type="protein sequence ID" value="MFC3683445.1"/>
    <property type="molecule type" value="Genomic_DNA"/>
</dbReference>
<dbReference type="SMART" id="SM00388">
    <property type="entry name" value="HisKA"/>
    <property type="match status" value="1"/>
</dbReference>
<dbReference type="Pfam" id="PF00512">
    <property type="entry name" value="HisKA"/>
    <property type="match status" value="1"/>
</dbReference>
<dbReference type="InterPro" id="IPR035965">
    <property type="entry name" value="PAS-like_dom_sf"/>
</dbReference>
<dbReference type="InterPro" id="IPR000014">
    <property type="entry name" value="PAS"/>
</dbReference>
<evidence type="ECO:0000313" key="12">
    <source>
        <dbReference type="Proteomes" id="UP001595729"/>
    </source>
</evidence>
<dbReference type="Pfam" id="PF13426">
    <property type="entry name" value="PAS_9"/>
    <property type="match status" value="1"/>
</dbReference>
<keyword evidence="8" id="KW-0812">Transmembrane</keyword>
<dbReference type="Gene3D" id="3.30.565.10">
    <property type="entry name" value="Histidine kinase-like ATPase, C-terminal domain"/>
    <property type="match status" value="1"/>
</dbReference>
<keyword evidence="6 8" id="KW-0472">Membrane</keyword>
<evidence type="ECO:0000259" key="10">
    <source>
        <dbReference type="PROSITE" id="PS50112"/>
    </source>
</evidence>
<dbReference type="Pfam" id="PF02518">
    <property type="entry name" value="HATPase_c"/>
    <property type="match status" value="1"/>
</dbReference>
<dbReference type="PROSITE" id="PS50112">
    <property type="entry name" value="PAS"/>
    <property type="match status" value="1"/>
</dbReference>
<keyword evidence="4" id="KW-0808">Transferase</keyword>
<keyword evidence="8" id="KW-1133">Transmembrane helix</keyword>
<dbReference type="Gene3D" id="1.10.287.130">
    <property type="match status" value="1"/>
</dbReference>
<dbReference type="EC" id="2.7.13.3" evidence="2"/>
<comment type="caution">
    <text evidence="11">The sequence shown here is derived from an EMBL/GenBank/DDBJ whole genome shotgun (WGS) entry which is preliminary data.</text>
</comment>
<dbReference type="InterPro" id="IPR003661">
    <property type="entry name" value="HisK_dim/P_dom"/>
</dbReference>
<evidence type="ECO:0000256" key="8">
    <source>
        <dbReference type="SAM" id="Phobius"/>
    </source>
</evidence>
<sequence length="842" mass="92902">MSSPPPDPSPSPLQAIGLLVAIAATIQAPLVYLSSPNLSEVIAPVLIALSAWTVLLLLRRGYQRLVAPLLVTAVLIAAVIGIVAFGSVRTAASFLFVAAVAGAGIFLPRRALFLTVALSVVILGALTWMEWKGWFKTATFKVGFTVWLTYAMTMVVVAIMVYHSRTRAQQALDLQRSELERRIRSEQERDQSLERFTRIFRNSPSPMIAQSARNGLILDVNPAFERCYGHTRENVLGCSDEMLWVEPEQRTRYLEQLFAHRRADRTHVKGLRADGSRFDALITSEMGDDPQDRLIITTVTDITEQNATIERLRRSEDRFAKAFNFSPMNLAITRLSDGLILEVNRAGVISDGMGVDVLRGRTTLETGAWLTPAHRQAYVDQLKRDGRVLAYESQMRSRDGRPVDVRLWAVLIDIEGEECILSSTVNVSEEKRREALLLSVAQGMTGETGAAFFTALARHAAPALKADVVMVSELLPDQKVQTLAMSMDGALVPNLAYAPEGTPCGEALSRSDLCVYEQGLAHTYPDLSSMTGIQASAYIGQSLRDQDGTPIGLLSAMWRQPITLTSEMRALMSIFASRATAELMRLRREREIQQLNATLEQRVQSRTAELRKLNAELDSFAYSVSHDLKSPLRSIDGFTSLLSEQLQGRLTTDEEQLLQRVLASTHRMSTLIADLLALARVSQGEMALGMANLSEIAEQVMQAEQAKHPDKPLTWRIEPGLVSVCDARLARIALENLLGNAVKYTRDQPQPLIEMGRCKDGDPGRTSFFVRDNGVGFNMAYADKLFKPFQRLHGPSEFEGTGIGLATVRRIVDRHGGQIQGVGTPGEGAEFRFSLTPASAPR</sequence>
<feature type="transmembrane region" description="Helical" evidence="8">
    <location>
        <begin position="112"/>
        <end position="131"/>
    </location>
</feature>
<dbReference type="PANTHER" id="PTHR42878">
    <property type="entry name" value="TWO-COMPONENT HISTIDINE KINASE"/>
    <property type="match status" value="1"/>
</dbReference>